<feature type="compositionally biased region" description="Low complexity" evidence="1">
    <location>
        <begin position="218"/>
        <end position="252"/>
    </location>
</feature>
<dbReference type="AlphaFoldDB" id="A0A495IKE4"/>
<feature type="compositionally biased region" description="Basic and acidic residues" evidence="1">
    <location>
        <begin position="1"/>
        <end position="11"/>
    </location>
</feature>
<dbReference type="Proteomes" id="UP000280008">
    <property type="component" value="Unassembled WGS sequence"/>
</dbReference>
<feature type="compositionally biased region" description="Acidic residues" evidence="1">
    <location>
        <begin position="325"/>
        <end position="338"/>
    </location>
</feature>
<organism evidence="2 3">
    <name type="scientific">Frondihabitans australicus</name>
    <dbReference type="NCBI Taxonomy" id="386892"/>
    <lineage>
        <taxon>Bacteria</taxon>
        <taxon>Bacillati</taxon>
        <taxon>Actinomycetota</taxon>
        <taxon>Actinomycetes</taxon>
        <taxon>Micrococcales</taxon>
        <taxon>Microbacteriaceae</taxon>
        <taxon>Frondihabitans</taxon>
    </lineage>
</organism>
<dbReference type="EMBL" id="RBKS01000001">
    <property type="protein sequence ID" value="RKR75585.1"/>
    <property type="molecule type" value="Genomic_DNA"/>
</dbReference>
<evidence type="ECO:0008006" key="4">
    <source>
        <dbReference type="Google" id="ProtNLM"/>
    </source>
</evidence>
<feature type="compositionally biased region" description="Acidic residues" evidence="1">
    <location>
        <begin position="284"/>
        <end position="294"/>
    </location>
</feature>
<accession>A0A495IKE4</accession>
<dbReference type="InterPro" id="IPR011990">
    <property type="entry name" value="TPR-like_helical_dom_sf"/>
</dbReference>
<sequence>MTEHDHSDDSAHGGLTDHPVPETLAAPIVPTGPLTAHFDPVSLRPAIDAAAIEGRLAELGASRSTAALGERADLLRMLGRLDDALAISEEAFRLAHFTGDRADSTAARIRRAYVFKEQGRLERALNDLHTSRISAATEEWSALEAAAAELEGYTLYDLGRYEESRESLGAALAAYEKSGAPAERTNGLRVAIEGVMRAILQKNSPDPVEDEPAVAPTGEAAAPSPAEVPSGAETLPEAPAVADPAPTLATAPDDFDAVVRPVVLDSPGYLGGESAAPQHAAPDASDEDDDDVIEAEAFLEGAGETSAPAAEDEPGHVDEVVVAEVEGDDDESDVEDTDPAPLFRTTGSPAFLGSPAERPAPQRLDPDAGARLDPDAPADEAIPDAASIGVETQAIAIPHATAPGRARRIIDDEDRNEDDDEQPSNGFDAEVNRARKAARSIWGAFDATNDDSPRDRS</sequence>
<name>A0A495IKE4_9MICO</name>
<dbReference type="RefSeq" id="WP_170159939.1">
    <property type="nucleotide sequence ID" value="NZ_RBKS01000001.1"/>
</dbReference>
<feature type="region of interest" description="Disordered" evidence="1">
    <location>
        <begin position="202"/>
        <end position="253"/>
    </location>
</feature>
<feature type="region of interest" description="Disordered" evidence="1">
    <location>
        <begin position="1"/>
        <end position="28"/>
    </location>
</feature>
<comment type="caution">
    <text evidence="2">The sequence shown here is derived from an EMBL/GenBank/DDBJ whole genome shotgun (WGS) entry which is preliminary data.</text>
</comment>
<keyword evidence="3" id="KW-1185">Reference proteome</keyword>
<gene>
    <name evidence="2" type="ORF">C8E83_2733</name>
</gene>
<feature type="region of interest" description="Disordered" evidence="1">
    <location>
        <begin position="269"/>
        <end position="432"/>
    </location>
</feature>
<feature type="compositionally biased region" description="Basic and acidic residues" evidence="1">
    <location>
        <begin position="364"/>
        <end position="374"/>
    </location>
</feature>
<evidence type="ECO:0000256" key="1">
    <source>
        <dbReference type="SAM" id="MobiDB-lite"/>
    </source>
</evidence>
<proteinExistence type="predicted"/>
<evidence type="ECO:0000313" key="2">
    <source>
        <dbReference type="EMBL" id="RKR75585.1"/>
    </source>
</evidence>
<dbReference type="SUPFAM" id="SSF48452">
    <property type="entry name" value="TPR-like"/>
    <property type="match status" value="1"/>
</dbReference>
<evidence type="ECO:0000313" key="3">
    <source>
        <dbReference type="Proteomes" id="UP000280008"/>
    </source>
</evidence>
<reference evidence="2 3" key="1">
    <citation type="submission" date="2018-10" db="EMBL/GenBank/DDBJ databases">
        <title>Sequencing the genomes of 1000 actinobacteria strains.</title>
        <authorList>
            <person name="Klenk H.-P."/>
        </authorList>
    </citation>
    <scope>NUCLEOTIDE SEQUENCE [LARGE SCALE GENOMIC DNA]</scope>
    <source>
        <strain evidence="2 3">DSM 17894</strain>
    </source>
</reference>
<protein>
    <recommendedName>
        <fullName evidence="4">Tetratricopeptide repeat protein</fullName>
    </recommendedName>
</protein>
<dbReference type="Gene3D" id="1.25.40.10">
    <property type="entry name" value="Tetratricopeptide repeat domain"/>
    <property type="match status" value="1"/>
</dbReference>
<feature type="compositionally biased region" description="Acidic residues" evidence="1">
    <location>
        <begin position="411"/>
        <end position="422"/>
    </location>
</feature>